<name>A0A2U1MRE8_ARTAN</name>
<organism evidence="7 8">
    <name type="scientific">Artemisia annua</name>
    <name type="common">Sweet wormwood</name>
    <dbReference type="NCBI Taxonomy" id="35608"/>
    <lineage>
        <taxon>Eukaryota</taxon>
        <taxon>Viridiplantae</taxon>
        <taxon>Streptophyta</taxon>
        <taxon>Embryophyta</taxon>
        <taxon>Tracheophyta</taxon>
        <taxon>Spermatophyta</taxon>
        <taxon>Magnoliopsida</taxon>
        <taxon>eudicotyledons</taxon>
        <taxon>Gunneridae</taxon>
        <taxon>Pentapetalae</taxon>
        <taxon>asterids</taxon>
        <taxon>campanulids</taxon>
        <taxon>Asterales</taxon>
        <taxon>Asteraceae</taxon>
        <taxon>Asteroideae</taxon>
        <taxon>Anthemideae</taxon>
        <taxon>Artemisiinae</taxon>
        <taxon>Artemisia</taxon>
    </lineage>
</organism>
<evidence type="ECO:0000256" key="5">
    <source>
        <dbReference type="ARBA" id="ARBA00023136"/>
    </source>
</evidence>
<dbReference type="InterPro" id="IPR012340">
    <property type="entry name" value="NA-bd_OB-fold"/>
</dbReference>
<dbReference type="InterPro" id="IPR003439">
    <property type="entry name" value="ABC_transporter-like_ATP-bd"/>
</dbReference>
<dbReference type="EMBL" id="PKPP01004549">
    <property type="protein sequence ID" value="PWA63838.1"/>
    <property type="molecule type" value="Genomic_DNA"/>
</dbReference>
<dbReference type="STRING" id="35608.A0A2U1MRE8"/>
<evidence type="ECO:0000256" key="2">
    <source>
        <dbReference type="ARBA" id="ARBA00022741"/>
    </source>
</evidence>
<dbReference type="GO" id="GO:0016020">
    <property type="term" value="C:membrane"/>
    <property type="evidence" value="ECO:0007669"/>
    <property type="project" value="InterPro"/>
</dbReference>
<dbReference type="Gene3D" id="3.40.50.300">
    <property type="entry name" value="P-loop containing nucleotide triphosphate hydrolases"/>
    <property type="match status" value="2"/>
</dbReference>
<dbReference type="Proteomes" id="UP000245207">
    <property type="component" value="Unassembled WGS sequence"/>
</dbReference>
<evidence type="ECO:0000313" key="8">
    <source>
        <dbReference type="Proteomes" id="UP000245207"/>
    </source>
</evidence>
<feature type="domain" description="ABC transporter" evidence="6">
    <location>
        <begin position="476"/>
        <end position="691"/>
    </location>
</feature>
<dbReference type="GO" id="GO:0042626">
    <property type="term" value="F:ATPase-coupled transmembrane transporter activity"/>
    <property type="evidence" value="ECO:0007669"/>
    <property type="project" value="TreeGrafter"/>
</dbReference>
<dbReference type="PROSITE" id="PS00211">
    <property type="entry name" value="ABC_TRANSPORTER_1"/>
    <property type="match status" value="1"/>
</dbReference>
<dbReference type="GO" id="GO:0005524">
    <property type="term" value="F:ATP binding"/>
    <property type="evidence" value="ECO:0007669"/>
    <property type="project" value="UniProtKB-KW"/>
</dbReference>
<dbReference type="InterPro" id="IPR050173">
    <property type="entry name" value="ABC_transporter_C-like"/>
</dbReference>
<keyword evidence="4" id="KW-1133">Transmembrane helix</keyword>
<evidence type="ECO:0000256" key="3">
    <source>
        <dbReference type="ARBA" id="ARBA00022840"/>
    </source>
</evidence>
<dbReference type="AlphaFoldDB" id="A0A2U1MRE8"/>
<protein>
    <submittedName>
        <fullName evidence="7">Multidrug resistance-associated protein 5</fullName>
    </submittedName>
</protein>
<evidence type="ECO:0000259" key="6">
    <source>
        <dbReference type="PROSITE" id="PS50893"/>
    </source>
</evidence>
<dbReference type="PROSITE" id="PS50893">
    <property type="entry name" value="ABC_TRANSPORTER_2"/>
    <property type="match status" value="1"/>
</dbReference>
<proteinExistence type="predicted"/>
<keyword evidence="2" id="KW-0547">Nucleotide-binding</keyword>
<gene>
    <name evidence="7" type="ORF">CTI12_AA349990</name>
</gene>
<dbReference type="Pfam" id="PF00005">
    <property type="entry name" value="ABC_tran"/>
    <property type="match status" value="1"/>
</dbReference>
<accession>A0A2U1MRE8</accession>
<dbReference type="InterPro" id="IPR008991">
    <property type="entry name" value="Translation_prot_SH3-like_sf"/>
</dbReference>
<dbReference type="InterPro" id="IPR014722">
    <property type="entry name" value="Rib_uL2_dom2"/>
</dbReference>
<evidence type="ECO:0000313" key="7">
    <source>
        <dbReference type="EMBL" id="PWA63838.1"/>
    </source>
</evidence>
<dbReference type="Gene3D" id="1.20.1560.10">
    <property type="entry name" value="ABC transporter type 1, transmembrane domain"/>
    <property type="match status" value="1"/>
</dbReference>
<comment type="caution">
    <text evidence="7">The sequence shown here is derived from an EMBL/GenBank/DDBJ whole genome shotgun (WGS) entry which is preliminary data.</text>
</comment>
<dbReference type="SUPFAM" id="SSF52540">
    <property type="entry name" value="P-loop containing nucleoside triphosphate hydrolases"/>
    <property type="match status" value="1"/>
</dbReference>
<dbReference type="GO" id="GO:0016887">
    <property type="term" value="F:ATP hydrolysis activity"/>
    <property type="evidence" value="ECO:0007669"/>
    <property type="project" value="InterPro"/>
</dbReference>
<evidence type="ECO:0000256" key="1">
    <source>
        <dbReference type="ARBA" id="ARBA00022692"/>
    </source>
</evidence>
<dbReference type="Gene3D" id="2.40.50.140">
    <property type="entry name" value="Nucleic acid-binding proteins"/>
    <property type="match status" value="1"/>
</dbReference>
<keyword evidence="1" id="KW-0812">Transmembrane</keyword>
<dbReference type="InterPro" id="IPR027417">
    <property type="entry name" value="P-loop_NTPase"/>
</dbReference>
<dbReference type="SUPFAM" id="SSF50104">
    <property type="entry name" value="Translation proteins SH3-like domain"/>
    <property type="match status" value="1"/>
</dbReference>
<dbReference type="InterPro" id="IPR017871">
    <property type="entry name" value="ABC_transporter-like_CS"/>
</dbReference>
<dbReference type="PANTHER" id="PTHR24223">
    <property type="entry name" value="ATP-BINDING CASSETTE SUB-FAMILY C"/>
    <property type="match status" value="1"/>
</dbReference>
<dbReference type="SUPFAM" id="SSF90123">
    <property type="entry name" value="ABC transporter transmembrane region"/>
    <property type="match status" value="1"/>
</dbReference>
<reference evidence="7 8" key="1">
    <citation type="journal article" date="2018" name="Mol. Plant">
        <title>The genome of Artemisia annua provides insight into the evolution of Asteraceae family and artemisinin biosynthesis.</title>
        <authorList>
            <person name="Shen Q."/>
            <person name="Zhang L."/>
            <person name="Liao Z."/>
            <person name="Wang S."/>
            <person name="Yan T."/>
            <person name="Shi P."/>
            <person name="Liu M."/>
            <person name="Fu X."/>
            <person name="Pan Q."/>
            <person name="Wang Y."/>
            <person name="Lv Z."/>
            <person name="Lu X."/>
            <person name="Zhang F."/>
            <person name="Jiang W."/>
            <person name="Ma Y."/>
            <person name="Chen M."/>
            <person name="Hao X."/>
            <person name="Li L."/>
            <person name="Tang Y."/>
            <person name="Lv G."/>
            <person name="Zhou Y."/>
            <person name="Sun X."/>
            <person name="Brodelius P.E."/>
            <person name="Rose J.K.C."/>
            <person name="Tang K."/>
        </authorList>
    </citation>
    <scope>NUCLEOTIDE SEQUENCE [LARGE SCALE GENOMIC DNA]</scope>
    <source>
        <strain evidence="8">cv. Huhao1</strain>
        <tissue evidence="7">Leaf</tissue>
    </source>
</reference>
<dbReference type="PANTHER" id="PTHR24223:SF189">
    <property type="entry name" value="ABC TRANSPORTER C FAMILY MEMBER 5"/>
    <property type="match status" value="1"/>
</dbReference>
<evidence type="ECO:0000256" key="4">
    <source>
        <dbReference type="ARBA" id="ARBA00022989"/>
    </source>
</evidence>
<keyword evidence="8" id="KW-1185">Reference proteome</keyword>
<dbReference type="Gene3D" id="2.30.30.30">
    <property type="match status" value="1"/>
</dbReference>
<dbReference type="OrthoDB" id="6500128at2759"/>
<dbReference type="InterPro" id="IPR036640">
    <property type="entry name" value="ABC1_TM_sf"/>
</dbReference>
<keyword evidence="5" id="KW-0472">Membrane</keyword>
<keyword evidence="3" id="KW-0067">ATP-binding</keyword>
<sequence length="696" mass="77766">MARYYFKDKSNKKKDISKNTDIGIIQYRVAEIELIQDFSPTEGIKERSELFLMRTVEDYDIDSGRICSVMDYGSSRSIKRRSQNMANAGALFTTEEAGTICEGHYIVINNRACEATKVNTTPKRRNHEATVSFIAHDIFNRNRHEVPPVACSANCNVPVVKRRDYRLTRMPNGRFVRNRLAQEDQGNQLAQQGKRLVATVMSAMGEEQICAIPEDLNETESGLEVVLFEIEQCFNSFVVSKMPNGILIFVRNRLAQEDQGNQLAQQGKHLVATVMSAMGEEQICGFKDIKPIVWGSDLHKPLLVEEDAVCLKVTQYSDAGLSSLATLSRLKGLLSIGERLKSENQASLGWALARLYWKEEAKNAVFAGLYTLVSYAAKLVETVTTRQWYLGANIFGMHVRSALTAMVYRKGLRISRSVRQSHTSGEVVNYMVVDIQRAGDYACVHCHYFIYSYHDPVSKKEEELQEDATIVLSLGMSNTGIEVKDGVCSPRPTLSIIEMKVKRGMLVADCGSLGYRKLSFLSCILGEIPKVSDSLVRICGSAAYVSQSAWIQSGNIEENLFSHGDQTIIGNRGMNLSGGQKQRVQLARTLYQDADIYLLDDPFSAVDAHTGSELFKVLIEGQIIQADNENHGSAKICDSIGSCMDITTQVPNDKAYISDHKAFKEKKKAYKGLLIPLIIKEVNVLFSVFENGEIRW</sequence>